<dbReference type="EMBL" id="BMAO01012977">
    <property type="protein sequence ID" value="GFQ85264.1"/>
    <property type="molecule type" value="Genomic_DNA"/>
</dbReference>
<proteinExistence type="predicted"/>
<reference evidence="1" key="1">
    <citation type="submission" date="2020-07" db="EMBL/GenBank/DDBJ databases">
        <title>Multicomponent nature underlies the extraordinary mechanical properties of spider dragline silk.</title>
        <authorList>
            <person name="Kono N."/>
            <person name="Nakamura H."/>
            <person name="Mori M."/>
            <person name="Yoshida Y."/>
            <person name="Ohtoshi R."/>
            <person name="Malay A.D."/>
            <person name="Moran D.A.P."/>
            <person name="Tomita M."/>
            <person name="Numata K."/>
            <person name="Arakawa K."/>
        </authorList>
    </citation>
    <scope>NUCLEOTIDE SEQUENCE</scope>
</reference>
<gene>
    <name evidence="1" type="ORF">TNCT_691541</name>
</gene>
<evidence type="ECO:0000313" key="1">
    <source>
        <dbReference type="EMBL" id="GFQ85264.1"/>
    </source>
</evidence>
<dbReference type="Proteomes" id="UP000887116">
    <property type="component" value="Unassembled WGS sequence"/>
</dbReference>
<evidence type="ECO:0000313" key="2">
    <source>
        <dbReference type="Proteomes" id="UP000887116"/>
    </source>
</evidence>
<dbReference type="AlphaFoldDB" id="A0A8X6KU70"/>
<comment type="caution">
    <text evidence="1">The sequence shown here is derived from an EMBL/GenBank/DDBJ whole genome shotgun (WGS) entry which is preliminary data.</text>
</comment>
<accession>A0A8X6KU70</accession>
<organism evidence="1 2">
    <name type="scientific">Trichonephila clavata</name>
    <name type="common">Joro spider</name>
    <name type="synonym">Nephila clavata</name>
    <dbReference type="NCBI Taxonomy" id="2740835"/>
    <lineage>
        <taxon>Eukaryota</taxon>
        <taxon>Metazoa</taxon>
        <taxon>Ecdysozoa</taxon>
        <taxon>Arthropoda</taxon>
        <taxon>Chelicerata</taxon>
        <taxon>Arachnida</taxon>
        <taxon>Araneae</taxon>
        <taxon>Araneomorphae</taxon>
        <taxon>Entelegynae</taxon>
        <taxon>Araneoidea</taxon>
        <taxon>Nephilidae</taxon>
        <taxon>Trichonephila</taxon>
    </lineage>
</organism>
<sequence length="77" mass="9195">MFKRRTRECERKWNTVTSATTNSRSSFWLIIIILRDSKLSRSWPALEEFDLISISEIDFRALKEDPKNFRNQEKGNS</sequence>
<name>A0A8X6KU70_TRICU</name>
<protein>
    <submittedName>
        <fullName evidence="1">Uncharacterized protein</fullName>
    </submittedName>
</protein>
<keyword evidence="2" id="KW-1185">Reference proteome</keyword>